<keyword evidence="1" id="KW-1015">Disulfide bond</keyword>
<dbReference type="InParanoid" id="B3SE92"/>
<keyword evidence="4" id="KW-1185">Reference proteome</keyword>
<dbReference type="InterPro" id="IPR050111">
    <property type="entry name" value="C-type_lectin/snaclec_domain"/>
</dbReference>
<dbReference type="RefSeq" id="XP_002118561.1">
    <property type="nucleotide sequence ID" value="XM_002118525.1"/>
</dbReference>
<dbReference type="PANTHER" id="PTHR22803">
    <property type="entry name" value="MANNOSE, PHOSPHOLIPASE, LECTIN RECEPTOR RELATED"/>
    <property type="match status" value="1"/>
</dbReference>
<dbReference type="InterPro" id="IPR016187">
    <property type="entry name" value="CTDL_fold"/>
</dbReference>
<dbReference type="GO" id="GO:0009897">
    <property type="term" value="C:external side of plasma membrane"/>
    <property type="evidence" value="ECO:0000318"/>
    <property type="project" value="GO_Central"/>
</dbReference>
<proteinExistence type="predicted"/>
<dbReference type="Gene3D" id="3.10.100.10">
    <property type="entry name" value="Mannose-Binding Protein A, subunit A"/>
    <property type="match status" value="1"/>
</dbReference>
<dbReference type="InterPro" id="IPR001304">
    <property type="entry name" value="C-type_lectin-like"/>
</dbReference>
<organism evidence="3 4">
    <name type="scientific">Trichoplax adhaerens</name>
    <name type="common">Trichoplax reptans</name>
    <dbReference type="NCBI Taxonomy" id="10228"/>
    <lineage>
        <taxon>Eukaryota</taxon>
        <taxon>Metazoa</taxon>
        <taxon>Placozoa</taxon>
        <taxon>Uniplacotomia</taxon>
        <taxon>Trichoplacea</taxon>
        <taxon>Trichoplacidae</taxon>
        <taxon>Trichoplax</taxon>
    </lineage>
</organism>
<dbReference type="SUPFAM" id="SSF56436">
    <property type="entry name" value="C-type lectin-like"/>
    <property type="match status" value="1"/>
</dbReference>
<feature type="domain" description="C-type lectin" evidence="2">
    <location>
        <begin position="11"/>
        <end position="130"/>
    </location>
</feature>
<dbReference type="KEGG" id="tad:TRIADDRAFT_34396"/>
<protein>
    <recommendedName>
        <fullName evidence="2">C-type lectin domain-containing protein</fullName>
    </recommendedName>
</protein>
<dbReference type="CTD" id="6759775"/>
<sequence>SSCPTYWKAFNSSICLQYILDYLKFGEARSYCNSLNASLVVIDSQDKQDFIGNLIGGPSVRTYWIGLVDIRGDNSVTSFQWYSTDKTLAETGYSNWEDNYPTSYKEQCVYLLAGKWNNVACGIPLSFVCE</sequence>
<dbReference type="PROSITE" id="PS00615">
    <property type="entry name" value="C_TYPE_LECTIN_1"/>
    <property type="match status" value="1"/>
</dbReference>
<feature type="non-terminal residue" evidence="3">
    <location>
        <position position="1"/>
    </location>
</feature>
<reference evidence="3 4" key="1">
    <citation type="journal article" date="2008" name="Nature">
        <title>The Trichoplax genome and the nature of placozoans.</title>
        <authorList>
            <person name="Srivastava M."/>
            <person name="Begovic E."/>
            <person name="Chapman J."/>
            <person name="Putnam N.H."/>
            <person name="Hellsten U."/>
            <person name="Kawashima T."/>
            <person name="Kuo A."/>
            <person name="Mitros T."/>
            <person name="Salamov A."/>
            <person name="Carpenter M.L."/>
            <person name="Signorovitch A.Y."/>
            <person name="Moreno M.A."/>
            <person name="Kamm K."/>
            <person name="Grimwood J."/>
            <person name="Schmutz J."/>
            <person name="Shapiro H."/>
            <person name="Grigoriev I.V."/>
            <person name="Buss L.W."/>
            <person name="Schierwater B."/>
            <person name="Dellaporta S.L."/>
            <person name="Rokhsar D.S."/>
        </authorList>
    </citation>
    <scope>NUCLEOTIDE SEQUENCE [LARGE SCALE GENOMIC DNA]</scope>
    <source>
        <strain evidence="3 4">Grell-BS-1999</strain>
    </source>
</reference>
<dbReference type="SMART" id="SM00034">
    <property type="entry name" value="CLECT"/>
    <property type="match status" value="1"/>
</dbReference>
<evidence type="ECO:0000313" key="4">
    <source>
        <dbReference type="Proteomes" id="UP000009022"/>
    </source>
</evidence>
<dbReference type="AlphaFoldDB" id="B3SE92"/>
<dbReference type="Pfam" id="PF00059">
    <property type="entry name" value="Lectin_C"/>
    <property type="match status" value="1"/>
</dbReference>
<dbReference type="eggNOG" id="KOG4297">
    <property type="taxonomic scope" value="Eukaryota"/>
</dbReference>
<dbReference type="PROSITE" id="PS50041">
    <property type="entry name" value="C_TYPE_LECTIN_2"/>
    <property type="match status" value="1"/>
</dbReference>
<dbReference type="OMA" id="CAYRIAC"/>
<dbReference type="OrthoDB" id="2142683at2759"/>
<dbReference type="GO" id="GO:0030246">
    <property type="term" value="F:carbohydrate binding"/>
    <property type="evidence" value="ECO:0000318"/>
    <property type="project" value="GO_Central"/>
</dbReference>
<dbReference type="InterPro" id="IPR018378">
    <property type="entry name" value="C-type_lectin_CS"/>
</dbReference>
<evidence type="ECO:0000256" key="1">
    <source>
        <dbReference type="ARBA" id="ARBA00023157"/>
    </source>
</evidence>
<dbReference type="Proteomes" id="UP000009022">
    <property type="component" value="Unassembled WGS sequence"/>
</dbReference>
<dbReference type="InterPro" id="IPR016186">
    <property type="entry name" value="C-type_lectin-like/link_sf"/>
</dbReference>
<dbReference type="PhylomeDB" id="B3SE92"/>
<dbReference type="EMBL" id="DS985394">
    <property type="protein sequence ID" value="EDV18953.1"/>
    <property type="molecule type" value="Genomic_DNA"/>
</dbReference>
<dbReference type="GeneID" id="6759775"/>
<gene>
    <name evidence="3" type="ORF">TRIADDRAFT_34396</name>
</gene>
<dbReference type="HOGENOM" id="CLU_049894_10_2_1"/>
<evidence type="ECO:0000313" key="3">
    <source>
        <dbReference type="EMBL" id="EDV18953.1"/>
    </source>
</evidence>
<dbReference type="CDD" id="cd00037">
    <property type="entry name" value="CLECT"/>
    <property type="match status" value="1"/>
</dbReference>
<evidence type="ECO:0000259" key="2">
    <source>
        <dbReference type="PROSITE" id="PS50041"/>
    </source>
</evidence>
<dbReference type="GO" id="GO:0006955">
    <property type="term" value="P:immune response"/>
    <property type="evidence" value="ECO:0000318"/>
    <property type="project" value="GO_Central"/>
</dbReference>
<dbReference type="GO" id="GO:0038187">
    <property type="term" value="F:pattern recognition receptor activity"/>
    <property type="evidence" value="ECO:0000318"/>
    <property type="project" value="GO_Central"/>
</dbReference>
<accession>B3SE92</accession>
<dbReference type="FunCoup" id="B3SE92">
    <property type="interactions" value="150"/>
</dbReference>
<name>B3SE92_TRIAD</name>